<evidence type="ECO:0000256" key="2">
    <source>
        <dbReference type="SAM" id="Phobius"/>
    </source>
</evidence>
<dbReference type="EMBL" id="JAJEPV010000005">
    <property type="protein sequence ID" value="MCC2118518.1"/>
    <property type="molecule type" value="Genomic_DNA"/>
</dbReference>
<dbReference type="AlphaFoldDB" id="A0AAE3A113"/>
<dbReference type="Gene3D" id="2.60.40.1630">
    <property type="entry name" value="bacillus anthracis domain"/>
    <property type="match status" value="1"/>
</dbReference>
<comment type="caution">
    <text evidence="4">The sequence shown here is derived from an EMBL/GenBank/DDBJ whole genome shotgun (WGS) entry which is preliminary data.</text>
</comment>
<dbReference type="Pfam" id="PF13786">
    <property type="entry name" value="DUF4179"/>
    <property type="match status" value="1"/>
</dbReference>
<accession>A0AAE3A113</accession>
<keyword evidence="5" id="KW-1185">Reference proteome</keyword>
<evidence type="ECO:0000313" key="4">
    <source>
        <dbReference type="EMBL" id="MCC2118518.1"/>
    </source>
</evidence>
<evidence type="ECO:0000256" key="1">
    <source>
        <dbReference type="SAM" id="MobiDB-lite"/>
    </source>
</evidence>
<feature type="transmembrane region" description="Helical" evidence="2">
    <location>
        <begin position="34"/>
        <end position="57"/>
    </location>
</feature>
<protein>
    <submittedName>
        <fullName evidence="4">DUF4179 domain-containing protein</fullName>
    </submittedName>
</protein>
<dbReference type="RefSeq" id="WP_118669760.1">
    <property type="nucleotide sequence ID" value="NZ_JAJEPV010000005.1"/>
</dbReference>
<keyword evidence="2" id="KW-1133">Transmembrane helix</keyword>
<evidence type="ECO:0000313" key="5">
    <source>
        <dbReference type="Proteomes" id="UP001197795"/>
    </source>
</evidence>
<feature type="compositionally biased region" description="Polar residues" evidence="1">
    <location>
        <begin position="106"/>
        <end position="121"/>
    </location>
</feature>
<proteinExistence type="predicted"/>
<reference evidence="4 5" key="1">
    <citation type="submission" date="2021-10" db="EMBL/GenBank/DDBJ databases">
        <title>Anaerobic single-cell dispensing facilitates the cultivation of human gut bacteria.</title>
        <authorList>
            <person name="Afrizal A."/>
        </authorList>
    </citation>
    <scope>NUCLEOTIDE SEQUENCE [LARGE SCALE GENOMIC DNA]</scope>
    <source>
        <strain evidence="4 5">CLA-AA-H273</strain>
    </source>
</reference>
<gene>
    <name evidence="4" type="ORF">LKD75_02740</name>
</gene>
<feature type="domain" description="DUF4179" evidence="3">
    <location>
        <begin position="30"/>
        <end position="158"/>
    </location>
</feature>
<evidence type="ECO:0000259" key="3">
    <source>
        <dbReference type="Pfam" id="PF13786"/>
    </source>
</evidence>
<dbReference type="Proteomes" id="UP001197795">
    <property type="component" value="Unassembled WGS sequence"/>
</dbReference>
<name>A0AAE3A113_9FIRM</name>
<feature type="region of interest" description="Disordered" evidence="1">
    <location>
        <begin position="96"/>
        <end position="121"/>
    </location>
</feature>
<organism evidence="4 5">
    <name type="scientific">Waltera acetigignens</name>
    <dbReference type="NCBI Taxonomy" id="2981769"/>
    <lineage>
        <taxon>Bacteria</taxon>
        <taxon>Bacillati</taxon>
        <taxon>Bacillota</taxon>
        <taxon>Clostridia</taxon>
        <taxon>Lachnospirales</taxon>
        <taxon>Lachnospiraceae</taxon>
        <taxon>Waltera</taxon>
    </lineage>
</organism>
<keyword evidence="2" id="KW-0812">Transmembrane</keyword>
<sequence length="387" mass="42950">MTNSPLIDRKIEEAYGIIRERSEKKKRQSRKRKFVQTGAAAAAIVVAIGFCAANPVLAKELPLIGSVIERVQELLGFQEIPTEEIVTLVPTGQGKYNAGEREEAGDNNTGATGIQSTETSVEATEPAQYQVSDQGYTITLTDYYATNQAIFLGVKMESEEGFPEMSADSDGKSQIMIATLEEYSFRSGDPVHGGRALVGQIVDGHTFCGLIRIDYKSIQTGNQGYYEQIPEDMTLQLEIPYFFLYPKGASKETVRGSWKFPEFSIAQSDKEMQVIEIGETNEAGFGLEKIEVSPVELTVYDIFPEDHLVVTVVLDKDGRKLTYAGNNTNELAVSGYDISEITVYLYDYDEYMEIKGLALGENSTAFREILEKNALYEKKISIETDKS</sequence>
<keyword evidence="2" id="KW-0472">Membrane</keyword>
<dbReference type="InterPro" id="IPR025436">
    <property type="entry name" value="DUF4179"/>
</dbReference>